<evidence type="ECO:0000313" key="1">
    <source>
        <dbReference type="EMBL" id="KKK72959.1"/>
    </source>
</evidence>
<dbReference type="EMBL" id="LAZR01057001">
    <property type="protein sequence ID" value="KKK72959.1"/>
    <property type="molecule type" value="Genomic_DNA"/>
</dbReference>
<organism evidence="1">
    <name type="scientific">marine sediment metagenome</name>
    <dbReference type="NCBI Taxonomy" id="412755"/>
    <lineage>
        <taxon>unclassified sequences</taxon>
        <taxon>metagenomes</taxon>
        <taxon>ecological metagenomes</taxon>
    </lineage>
</organism>
<gene>
    <name evidence="1" type="ORF">LCGC14_2898700</name>
</gene>
<protein>
    <submittedName>
        <fullName evidence="1">Uncharacterized protein</fullName>
    </submittedName>
</protein>
<proteinExistence type="predicted"/>
<name>A0A0F9A2Z7_9ZZZZ</name>
<accession>A0A0F9A2Z7</accession>
<dbReference type="AlphaFoldDB" id="A0A0F9A2Z7"/>
<reference evidence="1" key="1">
    <citation type="journal article" date="2015" name="Nature">
        <title>Complex archaea that bridge the gap between prokaryotes and eukaryotes.</title>
        <authorList>
            <person name="Spang A."/>
            <person name="Saw J.H."/>
            <person name="Jorgensen S.L."/>
            <person name="Zaremba-Niedzwiedzka K."/>
            <person name="Martijn J."/>
            <person name="Lind A.E."/>
            <person name="van Eijk R."/>
            <person name="Schleper C."/>
            <person name="Guy L."/>
            <person name="Ettema T.J."/>
        </authorList>
    </citation>
    <scope>NUCLEOTIDE SEQUENCE</scope>
</reference>
<sequence length="28" mass="3103">MTAEMTTMRRAPVVYVCGPMAGLNWQGM</sequence>
<feature type="non-terminal residue" evidence="1">
    <location>
        <position position="28"/>
    </location>
</feature>
<comment type="caution">
    <text evidence="1">The sequence shown here is derived from an EMBL/GenBank/DDBJ whole genome shotgun (WGS) entry which is preliminary data.</text>
</comment>